<dbReference type="InterPro" id="IPR009526">
    <property type="entry name" value="DUF1146"/>
</dbReference>
<dbReference type="EMBL" id="VBSP01000002">
    <property type="protein sequence ID" value="TLQ49374.1"/>
    <property type="molecule type" value="Genomic_DNA"/>
</dbReference>
<dbReference type="RefSeq" id="WP_138403656.1">
    <property type="nucleotide sequence ID" value="NZ_CP144682.1"/>
</dbReference>
<keyword evidence="1" id="KW-0472">Membrane</keyword>
<dbReference type="OrthoDB" id="2139528at2"/>
<evidence type="ECO:0000256" key="1">
    <source>
        <dbReference type="SAM" id="Phobius"/>
    </source>
</evidence>
<name>A0A5R9EGQ5_9LACT</name>
<reference evidence="3 4" key="1">
    <citation type="submission" date="2019-05" db="EMBL/GenBank/DDBJ databases">
        <title>The metagenome of a microbial culture collection derived from dairy environment covers the genomic content of the human microbiome.</title>
        <authorList>
            <person name="Roder T."/>
            <person name="Wuthrich D."/>
            <person name="Sattari Z."/>
            <person name="Von Ah U."/>
            <person name="Bar C."/>
            <person name="Ronchi F."/>
            <person name="Macpherson A.J."/>
            <person name="Ganal-Vonarburg S.C."/>
            <person name="Bruggmann R."/>
            <person name="Vergeres G."/>
        </authorList>
    </citation>
    <scope>NUCLEOTIDE SEQUENCE [LARGE SCALE GENOMIC DNA]</scope>
    <source>
        <strain evidence="3 4">FAM 24227</strain>
    </source>
</reference>
<reference evidence="2 5" key="2">
    <citation type="submission" date="2020-07" db="EMBL/GenBank/DDBJ databases">
        <title>Facklamia lactis sp. nov., isolated from raw milk.</title>
        <authorList>
            <person name="Doll E.V."/>
            <person name="Huptas C."/>
            <person name="Staib L."/>
            <person name="Wenning M."/>
            <person name="Scherer S."/>
        </authorList>
    </citation>
    <scope>NUCLEOTIDE SEQUENCE [LARGE SCALE GENOMIC DNA]</scope>
    <source>
        <strain evidence="2 5">DSM 104272</strain>
    </source>
</reference>
<dbReference type="AlphaFoldDB" id="A0A5R9EGQ5"/>
<sequence>MAIFNGMAVLVVRFTFILLSYMVFKDINWRQFFTERKYYMAQYACILVSIAVGHVAGSFVLTIIEVLQNIFLSSFL</sequence>
<protein>
    <submittedName>
        <fullName evidence="3">DUF1146 domain-containing protein</fullName>
    </submittedName>
</protein>
<evidence type="ECO:0000313" key="4">
    <source>
        <dbReference type="Proteomes" id="UP000306420"/>
    </source>
</evidence>
<keyword evidence="1" id="KW-1133">Transmembrane helix</keyword>
<dbReference type="Proteomes" id="UP000306420">
    <property type="component" value="Unassembled WGS sequence"/>
</dbReference>
<keyword evidence="1" id="KW-0812">Transmembrane</keyword>
<dbReference type="EMBL" id="JACCEL010000014">
    <property type="protein sequence ID" value="MBG9978489.1"/>
    <property type="molecule type" value="Genomic_DNA"/>
</dbReference>
<accession>A0A5R9EGQ5</accession>
<evidence type="ECO:0000313" key="2">
    <source>
        <dbReference type="EMBL" id="MBG9978489.1"/>
    </source>
</evidence>
<keyword evidence="5" id="KW-1185">Reference proteome</keyword>
<proteinExistence type="predicted"/>
<evidence type="ECO:0000313" key="3">
    <source>
        <dbReference type="EMBL" id="TLQ49374.1"/>
    </source>
</evidence>
<organism evidence="3 4">
    <name type="scientific">Ruoffia tabacinasalis</name>
    <dbReference type="NCBI Taxonomy" id="87458"/>
    <lineage>
        <taxon>Bacteria</taxon>
        <taxon>Bacillati</taxon>
        <taxon>Bacillota</taxon>
        <taxon>Bacilli</taxon>
        <taxon>Lactobacillales</taxon>
        <taxon>Aerococcaceae</taxon>
        <taxon>Ruoffia</taxon>
    </lineage>
</organism>
<evidence type="ECO:0000313" key="5">
    <source>
        <dbReference type="Proteomes" id="UP000823401"/>
    </source>
</evidence>
<comment type="caution">
    <text evidence="3">The sequence shown here is derived from an EMBL/GenBank/DDBJ whole genome shotgun (WGS) entry which is preliminary data.</text>
</comment>
<feature type="transmembrane region" description="Helical" evidence="1">
    <location>
        <begin position="6"/>
        <end position="24"/>
    </location>
</feature>
<dbReference type="Proteomes" id="UP000823401">
    <property type="component" value="Unassembled WGS sequence"/>
</dbReference>
<dbReference type="Pfam" id="PF06612">
    <property type="entry name" value="DUF1146"/>
    <property type="match status" value="1"/>
</dbReference>
<gene>
    <name evidence="3" type="ORF">FEZ33_01700</name>
    <name evidence="2" type="ORF">HYQ42_06780</name>
</gene>
<feature type="transmembrane region" description="Helical" evidence="1">
    <location>
        <begin position="44"/>
        <end position="67"/>
    </location>
</feature>